<dbReference type="InterPro" id="IPR036047">
    <property type="entry name" value="F-box-like_dom_sf"/>
</dbReference>
<gene>
    <name evidence="1" type="ORF">NAEGRDRAFT_71242</name>
</gene>
<dbReference type="GO" id="GO:0031146">
    <property type="term" value="P:SCF-dependent proteasomal ubiquitin-dependent protein catabolic process"/>
    <property type="evidence" value="ECO:0007669"/>
    <property type="project" value="TreeGrafter"/>
</dbReference>
<dbReference type="Gene3D" id="3.80.10.10">
    <property type="entry name" value="Ribonuclease Inhibitor"/>
    <property type="match status" value="2"/>
</dbReference>
<dbReference type="KEGG" id="ngr:NAEGRDRAFT_71242"/>
<dbReference type="SUPFAM" id="SSF52047">
    <property type="entry name" value="RNI-like"/>
    <property type="match status" value="1"/>
</dbReference>
<sequence>MGQKSTSQRGQISQLYKKGQPTKISDISNDVLYGVIFSFLDFRELIGTFRLVCKQWNKWNEEIITVSNYEIRFVGRKERIKSFELCLVNGHLNNLRKLTLTHLQDSSILEEISHLQSKSLLTFLDLQNNVIGGASGATLISNSVWLSNLEELTMNGCKIGDLGMIEIVKSENMKNLTSLNVRENIIGNNGFVSLLTSNNLSKLTMLNLGKNIIDGKSLLSFTIPNTNVLNNLKVLILDENNLFNDFAKILLTKCQFTQLEVLDLSQTQISNDCIEKGLCISPHFNTLTQLNLNSNLLSEPAVRSLIYCKYLNNLEMLHCMNLKSIDRKLKEQLLERFTLVDVSLKDGEAVSSLLGTGTIE</sequence>
<dbReference type="InterPro" id="IPR032675">
    <property type="entry name" value="LRR_dom_sf"/>
</dbReference>
<dbReference type="PANTHER" id="PTHR13318">
    <property type="entry name" value="PARTNER OF PAIRED, ISOFORM B-RELATED"/>
    <property type="match status" value="1"/>
</dbReference>
<dbReference type="GO" id="GO:0019005">
    <property type="term" value="C:SCF ubiquitin ligase complex"/>
    <property type="evidence" value="ECO:0007669"/>
    <property type="project" value="TreeGrafter"/>
</dbReference>
<protein>
    <recommendedName>
        <fullName evidence="3">F-box domain-containing protein</fullName>
    </recommendedName>
</protein>
<dbReference type="Proteomes" id="UP000006671">
    <property type="component" value="Unassembled WGS sequence"/>
</dbReference>
<dbReference type="CDD" id="cd09917">
    <property type="entry name" value="F-box_SF"/>
    <property type="match status" value="1"/>
</dbReference>
<dbReference type="VEuPathDB" id="AmoebaDB:NAEGRDRAFT_71242"/>
<dbReference type="EMBL" id="GG738889">
    <property type="protein sequence ID" value="EFC40879.1"/>
    <property type="molecule type" value="Genomic_DNA"/>
</dbReference>
<proteinExistence type="predicted"/>
<evidence type="ECO:0000313" key="2">
    <source>
        <dbReference type="Proteomes" id="UP000006671"/>
    </source>
</evidence>
<evidence type="ECO:0000313" key="1">
    <source>
        <dbReference type="EMBL" id="EFC40879.1"/>
    </source>
</evidence>
<dbReference type="AlphaFoldDB" id="D2VQJ0"/>
<accession>D2VQJ0</accession>
<dbReference type="SUPFAM" id="SSF81383">
    <property type="entry name" value="F-box domain"/>
    <property type="match status" value="1"/>
</dbReference>
<keyword evidence="2" id="KW-1185">Reference proteome</keyword>
<dbReference type="RefSeq" id="XP_002673623.1">
    <property type="nucleotide sequence ID" value="XM_002673577.1"/>
</dbReference>
<evidence type="ECO:0008006" key="3">
    <source>
        <dbReference type="Google" id="ProtNLM"/>
    </source>
</evidence>
<organism evidence="2">
    <name type="scientific">Naegleria gruberi</name>
    <name type="common">Amoeba</name>
    <dbReference type="NCBI Taxonomy" id="5762"/>
    <lineage>
        <taxon>Eukaryota</taxon>
        <taxon>Discoba</taxon>
        <taxon>Heterolobosea</taxon>
        <taxon>Tetramitia</taxon>
        <taxon>Eutetramitia</taxon>
        <taxon>Vahlkampfiidae</taxon>
        <taxon>Naegleria</taxon>
    </lineage>
</organism>
<name>D2VQJ0_NAEGR</name>
<dbReference type="InParanoid" id="D2VQJ0"/>
<reference evidence="1 2" key="1">
    <citation type="journal article" date="2010" name="Cell">
        <title>The genome of Naegleria gruberi illuminates early eukaryotic versatility.</title>
        <authorList>
            <person name="Fritz-Laylin L.K."/>
            <person name="Prochnik S.E."/>
            <person name="Ginger M.L."/>
            <person name="Dacks J.B."/>
            <person name="Carpenter M.L."/>
            <person name="Field M.C."/>
            <person name="Kuo A."/>
            <person name="Paredez A."/>
            <person name="Chapman J."/>
            <person name="Pham J."/>
            <person name="Shu S."/>
            <person name="Neupane R."/>
            <person name="Cipriano M."/>
            <person name="Mancuso J."/>
            <person name="Tu H."/>
            <person name="Salamov A."/>
            <person name="Lindquist E."/>
            <person name="Shapiro H."/>
            <person name="Lucas S."/>
            <person name="Grigoriev I.V."/>
            <person name="Cande W.Z."/>
            <person name="Fulton C."/>
            <person name="Rokhsar D.S."/>
            <person name="Dawson S.C."/>
        </authorList>
    </citation>
    <scope>NUCLEOTIDE SEQUENCE [LARGE SCALE GENOMIC DNA]</scope>
    <source>
        <strain evidence="1 2">NEG-M</strain>
    </source>
</reference>
<dbReference type="GeneID" id="8855598"/>